<evidence type="ECO:0000256" key="5">
    <source>
        <dbReference type="SAM" id="SignalP"/>
    </source>
</evidence>
<dbReference type="SUPFAM" id="SSF103515">
    <property type="entry name" value="Autotransporter"/>
    <property type="match status" value="1"/>
</dbReference>
<reference evidence="7" key="2">
    <citation type="submission" date="2020-09" db="EMBL/GenBank/DDBJ databases">
        <authorList>
            <person name="Sun Q."/>
            <person name="Kim S."/>
        </authorList>
    </citation>
    <scope>NUCLEOTIDE SEQUENCE</scope>
    <source>
        <strain evidence="7">KCTC 32182</strain>
    </source>
</reference>
<comment type="caution">
    <text evidence="7">The sequence shown here is derived from an EMBL/GenBank/DDBJ whole genome shotgun (WGS) entry which is preliminary data.</text>
</comment>
<evidence type="ECO:0000259" key="6">
    <source>
        <dbReference type="PROSITE" id="PS51208"/>
    </source>
</evidence>
<dbReference type="InterPro" id="IPR001087">
    <property type="entry name" value="GDSL"/>
</dbReference>
<dbReference type="InterPro" id="IPR051058">
    <property type="entry name" value="GDSL_Est/Lipase"/>
</dbReference>
<evidence type="ECO:0000256" key="4">
    <source>
        <dbReference type="SAM" id="MobiDB-lite"/>
    </source>
</evidence>
<dbReference type="InterPro" id="IPR036709">
    <property type="entry name" value="Autotransporte_beta_dom_sf"/>
</dbReference>
<dbReference type="Gene3D" id="3.40.50.1110">
    <property type="entry name" value="SGNH hydrolase"/>
    <property type="match status" value="2"/>
</dbReference>
<accession>A0A918U782</accession>
<dbReference type="PROSITE" id="PS51208">
    <property type="entry name" value="AUTOTRANSPORTER"/>
    <property type="match status" value="1"/>
</dbReference>
<keyword evidence="8" id="KW-1185">Reference proteome</keyword>
<dbReference type="GO" id="GO:0016788">
    <property type="term" value="F:hydrolase activity, acting on ester bonds"/>
    <property type="evidence" value="ECO:0007669"/>
    <property type="project" value="InterPro"/>
</dbReference>
<organism evidence="7 8">
    <name type="scientific">Paludibacterium paludis</name>
    <dbReference type="NCBI Taxonomy" id="1225769"/>
    <lineage>
        <taxon>Bacteria</taxon>
        <taxon>Pseudomonadati</taxon>
        <taxon>Pseudomonadota</taxon>
        <taxon>Betaproteobacteria</taxon>
        <taxon>Neisseriales</taxon>
        <taxon>Chromobacteriaceae</taxon>
        <taxon>Paludibacterium</taxon>
    </lineage>
</organism>
<reference evidence="7" key="1">
    <citation type="journal article" date="2014" name="Int. J. Syst. Evol. Microbiol.">
        <title>Complete genome sequence of Corynebacterium casei LMG S-19264T (=DSM 44701T), isolated from a smear-ripened cheese.</title>
        <authorList>
            <consortium name="US DOE Joint Genome Institute (JGI-PGF)"/>
            <person name="Walter F."/>
            <person name="Albersmeier A."/>
            <person name="Kalinowski J."/>
            <person name="Ruckert C."/>
        </authorList>
    </citation>
    <scope>NUCLEOTIDE SEQUENCE</scope>
    <source>
        <strain evidence="7">KCTC 32182</strain>
    </source>
</reference>
<feature type="chain" id="PRO_5037678772" evidence="5">
    <location>
        <begin position="23"/>
        <end position="713"/>
    </location>
</feature>
<dbReference type="Gene3D" id="2.40.128.130">
    <property type="entry name" value="Autotransporter beta-domain"/>
    <property type="match status" value="1"/>
</dbReference>
<proteinExistence type="inferred from homology"/>
<dbReference type="SMART" id="SM00869">
    <property type="entry name" value="Autotransporter"/>
    <property type="match status" value="1"/>
</dbReference>
<comment type="similarity">
    <text evidence="1">Belongs to the 'GDSL' lipolytic enzyme family.</text>
</comment>
<evidence type="ECO:0000256" key="2">
    <source>
        <dbReference type="ARBA" id="ARBA00022729"/>
    </source>
</evidence>
<dbReference type="SUPFAM" id="SSF52266">
    <property type="entry name" value="SGNH hydrolase"/>
    <property type="match status" value="1"/>
</dbReference>
<evidence type="ECO:0000256" key="1">
    <source>
        <dbReference type="ARBA" id="ARBA00008668"/>
    </source>
</evidence>
<dbReference type="RefSeq" id="WP_189529908.1">
    <property type="nucleotide sequence ID" value="NZ_BMYX01000001.1"/>
</dbReference>
<dbReference type="Pfam" id="PF00657">
    <property type="entry name" value="Lipase_GDSL"/>
    <property type="match status" value="1"/>
</dbReference>
<dbReference type="EMBL" id="BMYX01000001">
    <property type="protein sequence ID" value="GGY02163.1"/>
    <property type="molecule type" value="Genomic_DNA"/>
</dbReference>
<dbReference type="PANTHER" id="PTHR45648:SF22">
    <property type="entry name" value="GDSL LIPASE_ACYLHYDROLASE FAMILY PROTEIN (AFU_ORTHOLOGUE AFUA_4G14700)"/>
    <property type="match status" value="1"/>
</dbReference>
<protein>
    <submittedName>
        <fullName evidence="7">Lipase</fullName>
    </submittedName>
</protein>
<keyword evidence="2 5" id="KW-0732">Signal</keyword>
<feature type="signal peptide" evidence="5">
    <location>
        <begin position="1"/>
        <end position="22"/>
    </location>
</feature>
<dbReference type="Pfam" id="PF03797">
    <property type="entry name" value="Autotransporter"/>
    <property type="match status" value="1"/>
</dbReference>
<dbReference type="InterPro" id="IPR036514">
    <property type="entry name" value="SGNH_hydro_sf"/>
</dbReference>
<feature type="region of interest" description="Disordered" evidence="4">
    <location>
        <begin position="100"/>
        <end position="124"/>
    </location>
</feature>
<evidence type="ECO:0000313" key="7">
    <source>
        <dbReference type="EMBL" id="GGY02163.1"/>
    </source>
</evidence>
<evidence type="ECO:0000313" key="8">
    <source>
        <dbReference type="Proteomes" id="UP000645257"/>
    </source>
</evidence>
<feature type="domain" description="Autotransporter" evidence="6">
    <location>
        <begin position="445"/>
        <end position="713"/>
    </location>
</feature>
<dbReference type="InterPro" id="IPR017186">
    <property type="entry name" value="Lipase_autotranspt_EstA"/>
</dbReference>
<dbReference type="InterPro" id="IPR005546">
    <property type="entry name" value="Autotransporte_beta"/>
</dbReference>
<evidence type="ECO:0000256" key="3">
    <source>
        <dbReference type="ARBA" id="ARBA00022801"/>
    </source>
</evidence>
<dbReference type="PANTHER" id="PTHR45648">
    <property type="entry name" value="GDSL LIPASE/ACYLHYDROLASE FAMILY PROTEIN (AFU_ORTHOLOGUE AFUA_4G14700)"/>
    <property type="match status" value="1"/>
</dbReference>
<sequence>MKRRLAALATACALSAMSQAQADSTFSNIYFLGDSLSDVGVYAGLVYDPTAAGSPTLGAKARWLTGYGPNWTDVLAARFGFTSVANSPIYNAANTSPTGNNYAQGGAQAQSGATHNNPHVGPGGVPTEDIQAQYTNYLAQHGGKIDPRAAYAVWIGGNDLNGAIRAGQASSDPQGTVAQVLSNAATNTLGVVRSLNAQGAAVVIVPNIPDPSRSPTILFAVLDQTLEAAARAQLPGNATQAQVNALKTTIDQTLGLYATVLQTIGSTAITTESDRMAAYQNAINGVAQGLAALQGNPALATGIAAQISTGMNSLKTALTTATAGYNQLVDMGLQGTHGVIRPNISALFSELLANPGKFGITNIASPYCSQEAVICTTPQIAAQSYVFSDDFHPSPATSQMIGRYIADILVSPRFGGAIPEVSLTSARQLEDVLSSRYEANRAIHRAKGTVSAWAAGNYRPDKFNLNNLNGKVKGQLFTVGADYQATDSLMLGIAASHAGGTTDVGTLGTIDNSSTLLAFSANWQSGNVFIDGDLHIGNLSMTSKRNTLTGAKNGDVGGDQRGYRIAAGMDYEAGPVVTGPRLAVNYARAKVNTVAEGGHDSTAQFFKDQSVSSLTGSLGWQVRATFGRLTPYARVDFVKEFKNKDRAVTAGLNSMPGDFTLNLGKPDSNWVDTRLGLSAQISKTVTAWGQIGATSGRKSGNQTTATVGVSASF</sequence>
<dbReference type="AlphaFoldDB" id="A0A918U782"/>
<gene>
    <name evidence="7" type="primary">apeE</name>
    <name evidence="7" type="ORF">GCM10011289_00280</name>
</gene>
<name>A0A918U782_9NEIS</name>
<keyword evidence="3" id="KW-0378">Hydrolase</keyword>
<feature type="compositionally biased region" description="Low complexity" evidence="4">
    <location>
        <begin position="103"/>
        <end position="113"/>
    </location>
</feature>
<dbReference type="Proteomes" id="UP000645257">
    <property type="component" value="Unassembled WGS sequence"/>
</dbReference>
<dbReference type="PIRSF" id="PIRSF037375">
    <property type="entry name" value="Autotrns_EstA"/>
    <property type="match status" value="1"/>
</dbReference>